<dbReference type="EMBL" id="JACHGV010000015">
    <property type="protein sequence ID" value="MBB6081063.1"/>
    <property type="molecule type" value="Genomic_DNA"/>
</dbReference>
<reference evidence="2 3" key="1">
    <citation type="submission" date="2020-08" db="EMBL/GenBank/DDBJ databases">
        <title>Genomic Encyclopedia of Type Strains, Phase IV (KMG-IV): sequencing the most valuable type-strain genomes for metagenomic binning, comparative biology and taxonomic classification.</title>
        <authorList>
            <person name="Goeker M."/>
        </authorList>
    </citation>
    <scope>NUCLEOTIDE SEQUENCE [LARGE SCALE GENOMIC DNA]</scope>
    <source>
        <strain evidence="2 3">DSM 43350</strain>
    </source>
</reference>
<accession>A0A7W9WL34</accession>
<feature type="region of interest" description="Disordered" evidence="1">
    <location>
        <begin position="109"/>
        <end position="147"/>
    </location>
</feature>
<evidence type="ECO:0000313" key="3">
    <source>
        <dbReference type="Proteomes" id="UP000591537"/>
    </source>
</evidence>
<evidence type="ECO:0000256" key="1">
    <source>
        <dbReference type="SAM" id="MobiDB-lite"/>
    </source>
</evidence>
<dbReference type="AlphaFoldDB" id="A0A7W9WL34"/>
<dbReference type="Proteomes" id="UP000591537">
    <property type="component" value="Unassembled WGS sequence"/>
</dbReference>
<evidence type="ECO:0000313" key="2">
    <source>
        <dbReference type="EMBL" id="MBB6081063.1"/>
    </source>
</evidence>
<sequence>MIRSKFRPDGGMDITVSLTAEEVAAIGAAEAEGLADWFDTALWGLAMLRTGQVCRDEGAGTTEVHDSEMDTVIRDLDVKLLPRLAGIRDAAIRQHRELGGSVGALAAAMDAPRSTAQTRREALENPGPRGVSSRAWQEWATTPQQQA</sequence>
<dbReference type="RefSeq" id="WP_184566508.1">
    <property type="nucleotide sequence ID" value="NZ_BAAARS010000012.1"/>
</dbReference>
<organism evidence="2 3">
    <name type="scientific">Streptomyces paradoxus</name>
    <dbReference type="NCBI Taxonomy" id="66375"/>
    <lineage>
        <taxon>Bacteria</taxon>
        <taxon>Bacillati</taxon>
        <taxon>Actinomycetota</taxon>
        <taxon>Actinomycetes</taxon>
        <taxon>Kitasatosporales</taxon>
        <taxon>Streptomycetaceae</taxon>
        <taxon>Streptomyces</taxon>
    </lineage>
</organism>
<proteinExistence type="predicted"/>
<comment type="caution">
    <text evidence="2">The sequence shown here is derived from an EMBL/GenBank/DDBJ whole genome shotgun (WGS) entry which is preliminary data.</text>
</comment>
<keyword evidence="3" id="KW-1185">Reference proteome</keyword>
<gene>
    <name evidence="2" type="ORF">HNR57_007014</name>
</gene>
<protein>
    <submittedName>
        <fullName evidence="2">Uncharacterized protein</fullName>
    </submittedName>
</protein>
<name>A0A7W9WL34_9ACTN</name>